<dbReference type="Pfam" id="PF15388">
    <property type="entry name" value="FAM117"/>
    <property type="match status" value="1"/>
</dbReference>
<keyword evidence="1" id="KW-0597">Phosphoprotein</keyword>
<sequence length="330" mass="36777">MSGIPRVRLNPPPCSGKQGPMRATVPVALMRQGSSPTQTSSGTKATICYDGHQSPESKWSPGTKVTCIGKTRLLRRAASLDSIYLSGQWDVQSYCGRPMVERATQTPEDWKEMERLKKKDSLEMKYIRQKLQRTSPRWSPVQGDHHLPLCTGPITIPASHSEPRTIPLVPRMHNSVEGLNQEIERLVFSGNELERVMGPTPEGHRAPIAELFHSTCSVDTQTSCTDDSLFPQATSPECNKSGSSPEYEGNKLGSSPQINKFLAREPPDGCEKVRIIDEARKPSSEEHIDNMPKPSSQFVLRPSQRSAFCPLVRNQVPHKVDSFLLNERLK</sequence>
<dbReference type="PANTHER" id="PTHR14972">
    <property type="entry name" value="AGAP011572-PA"/>
    <property type="match status" value="1"/>
</dbReference>
<organism evidence="3">
    <name type="scientific">Ornithodoros turicata</name>
    <dbReference type="NCBI Taxonomy" id="34597"/>
    <lineage>
        <taxon>Eukaryota</taxon>
        <taxon>Metazoa</taxon>
        <taxon>Ecdysozoa</taxon>
        <taxon>Arthropoda</taxon>
        <taxon>Chelicerata</taxon>
        <taxon>Arachnida</taxon>
        <taxon>Acari</taxon>
        <taxon>Parasitiformes</taxon>
        <taxon>Ixodida</taxon>
        <taxon>Ixodoidea</taxon>
        <taxon>Argasidae</taxon>
        <taxon>Ornithodorinae</taxon>
        <taxon>Ornithodoros</taxon>
    </lineage>
</organism>
<name>A0A2R5LFW8_9ACAR</name>
<evidence type="ECO:0000313" key="3">
    <source>
        <dbReference type="EMBL" id="MBY08416.1"/>
    </source>
</evidence>
<evidence type="ECO:0000256" key="2">
    <source>
        <dbReference type="SAM" id="MobiDB-lite"/>
    </source>
</evidence>
<dbReference type="RefSeq" id="XP_064456813.1">
    <property type="nucleotide sequence ID" value="XM_064600743.1"/>
</dbReference>
<accession>A0A2R5LFW8</accession>
<feature type="region of interest" description="Disordered" evidence="2">
    <location>
        <begin position="223"/>
        <end position="253"/>
    </location>
</feature>
<reference evidence="3" key="1">
    <citation type="submission" date="2018-03" db="EMBL/GenBank/DDBJ databases">
        <title>The relapsing fever spirochete Borrelia turicatae persists in the highly oxidative environment of its soft-bodied tick vector.</title>
        <authorList>
            <person name="Bourret T.J."/>
            <person name="Boyle W.K."/>
            <person name="Valenzuela J.G."/>
            <person name="Oliveira F."/>
            <person name="Lopez J.E."/>
        </authorList>
    </citation>
    <scope>NUCLEOTIDE SEQUENCE</scope>
    <source>
        <strain evidence="3">Kansas strain/isolate</strain>
        <tissue evidence="3">Salivary glands</tissue>
    </source>
</reference>
<proteinExistence type="predicted"/>
<dbReference type="AlphaFoldDB" id="A0A2R5LFW8"/>
<feature type="compositionally biased region" description="Polar residues" evidence="2">
    <location>
        <begin position="223"/>
        <end position="244"/>
    </location>
</feature>
<dbReference type="PANTHER" id="PTHR14972:SF8">
    <property type="entry name" value="GLUCOCORTICOID-INDUCED TRANSCRIPT 1 PROTEIN-LIKE ISOFORM X1"/>
    <property type="match status" value="1"/>
</dbReference>
<protein>
    <submittedName>
        <fullName evidence="3">Protein fam117b-like isoform 1</fullName>
    </submittedName>
</protein>
<dbReference type="InterPro" id="IPR026642">
    <property type="entry name" value="Glcci1/FAM117"/>
</dbReference>
<dbReference type="KEGG" id="oti:135367455"/>
<feature type="region of interest" description="Disordered" evidence="2">
    <location>
        <begin position="279"/>
        <end position="299"/>
    </location>
</feature>
<dbReference type="EMBL" id="GGLE01004290">
    <property type="protein sequence ID" value="MBY08416.1"/>
    <property type="molecule type" value="Transcribed_RNA"/>
</dbReference>
<dbReference type="GeneID" id="135367455"/>
<evidence type="ECO:0000256" key="1">
    <source>
        <dbReference type="ARBA" id="ARBA00022553"/>
    </source>
</evidence>
<feature type="compositionally biased region" description="Basic and acidic residues" evidence="2">
    <location>
        <begin position="279"/>
        <end position="290"/>
    </location>
</feature>
<feature type="region of interest" description="Disordered" evidence="2">
    <location>
        <begin position="1"/>
        <end position="21"/>
    </location>
</feature>